<reference evidence="10 11" key="1">
    <citation type="journal article" date="2019" name="Int. J. Syst. Evol. Microbiol.">
        <title>The Global Catalogue of Microorganisms (GCM) 10K type strain sequencing project: providing services to taxonomists for standard genome sequencing and annotation.</title>
        <authorList>
            <consortium name="The Broad Institute Genomics Platform"/>
            <consortium name="The Broad Institute Genome Sequencing Center for Infectious Disease"/>
            <person name="Wu L."/>
            <person name="Ma J."/>
        </authorList>
    </citation>
    <scope>NUCLEOTIDE SEQUENCE [LARGE SCALE GENOMIC DNA]</scope>
    <source>
        <strain evidence="10 11">JCM 13595</strain>
    </source>
</reference>
<evidence type="ECO:0000313" key="11">
    <source>
        <dbReference type="Proteomes" id="UP001501461"/>
    </source>
</evidence>
<dbReference type="PANTHER" id="PTHR30151">
    <property type="entry name" value="ALKANE SULFONATE ABC TRANSPORTER-RELATED, MEMBRANE SUBUNIT"/>
    <property type="match status" value="1"/>
</dbReference>
<dbReference type="InterPro" id="IPR035906">
    <property type="entry name" value="MetI-like_sf"/>
</dbReference>
<keyword evidence="2 7" id="KW-0813">Transport</keyword>
<dbReference type="Gene3D" id="1.10.3720.10">
    <property type="entry name" value="MetI-like"/>
    <property type="match status" value="1"/>
</dbReference>
<dbReference type="PANTHER" id="PTHR30151:SF20">
    <property type="entry name" value="ABC TRANSPORTER PERMEASE PROTEIN HI_0355-RELATED"/>
    <property type="match status" value="1"/>
</dbReference>
<keyword evidence="6 7" id="KW-0472">Membrane</keyword>
<evidence type="ECO:0000256" key="7">
    <source>
        <dbReference type="RuleBase" id="RU363032"/>
    </source>
</evidence>
<feature type="transmembrane region" description="Helical" evidence="7">
    <location>
        <begin position="44"/>
        <end position="67"/>
    </location>
</feature>
<name>A0ABN2UW86_9MICC</name>
<keyword evidence="5 7" id="KW-1133">Transmembrane helix</keyword>
<dbReference type="RefSeq" id="WP_343959735.1">
    <property type="nucleotide sequence ID" value="NZ_BAAAMN010000058.1"/>
</dbReference>
<protein>
    <submittedName>
        <fullName evidence="10">ABC transporter permease</fullName>
    </submittedName>
</protein>
<evidence type="ECO:0000256" key="6">
    <source>
        <dbReference type="ARBA" id="ARBA00023136"/>
    </source>
</evidence>
<sequence length="287" mass="30916">MSANVMKSEPHNRQDVSGQKQTHSNKKTGRTSKQKRSKVLLTRYPWIAPVSALLLAVVVWEILVRILEVPEFLLPAPSAVLASLWENSGLLAEHAVITLSSTLVGFILSAVLGVLLAVIIVLWPTIGAAILPIVIASQVIPKVAVAPLMVVWIGTGMTTSILIAFITAFFPVVVNATLGMKSVDQMSIDLLRSMRATKWQIFGNLRFPNALPYIVTGLQLAVAFAIVGTIVGEFVGSKAGLGYLLIIAQGNLRTDLLFAGLVVLTIMGLVLYYGVEAIGKVLLRNRQ</sequence>
<comment type="subcellular location">
    <subcellularLocation>
        <location evidence="1 7">Cell membrane</location>
        <topology evidence="1 7">Multi-pass membrane protein</topology>
    </subcellularLocation>
</comment>
<feature type="domain" description="ABC transmembrane type-1" evidence="9">
    <location>
        <begin position="95"/>
        <end position="275"/>
    </location>
</feature>
<proteinExistence type="inferred from homology"/>
<evidence type="ECO:0000256" key="2">
    <source>
        <dbReference type="ARBA" id="ARBA00022448"/>
    </source>
</evidence>
<evidence type="ECO:0000256" key="1">
    <source>
        <dbReference type="ARBA" id="ARBA00004651"/>
    </source>
</evidence>
<feature type="transmembrane region" description="Helical" evidence="7">
    <location>
        <begin position="103"/>
        <end position="136"/>
    </location>
</feature>
<comment type="caution">
    <text evidence="10">The sequence shown here is derived from an EMBL/GenBank/DDBJ whole genome shotgun (WGS) entry which is preliminary data.</text>
</comment>
<keyword evidence="3" id="KW-1003">Cell membrane</keyword>
<evidence type="ECO:0000256" key="8">
    <source>
        <dbReference type="SAM" id="MobiDB-lite"/>
    </source>
</evidence>
<evidence type="ECO:0000256" key="5">
    <source>
        <dbReference type="ARBA" id="ARBA00022989"/>
    </source>
</evidence>
<feature type="compositionally biased region" description="Basic residues" evidence="8">
    <location>
        <begin position="23"/>
        <end position="34"/>
    </location>
</feature>
<evidence type="ECO:0000259" key="9">
    <source>
        <dbReference type="PROSITE" id="PS50928"/>
    </source>
</evidence>
<dbReference type="SUPFAM" id="SSF161098">
    <property type="entry name" value="MetI-like"/>
    <property type="match status" value="1"/>
</dbReference>
<dbReference type="InterPro" id="IPR000515">
    <property type="entry name" value="MetI-like"/>
</dbReference>
<dbReference type="PROSITE" id="PS50928">
    <property type="entry name" value="ABC_TM1"/>
    <property type="match status" value="1"/>
</dbReference>
<evidence type="ECO:0000313" key="10">
    <source>
        <dbReference type="EMBL" id="GAA2045040.1"/>
    </source>
</evidence>
<keyword evidence="4 7" id="KW-0812">Transmembrane</keyword>
<dbReference type="Proteomes" id="UP001501461">
    <property type="component" value="Unassembled WGS sequence"/>
</dbReference>
<comment type="similarity">
    <text evidence="7">Belongs to the binding-protein-dependent transport system permease family.</text>
</comment>
<dbReference type="Pfam" id="PF00528">
    <property type="entry name" value="BPD_transp_1"/>
    <property type="match status" value="1"/>
</dbReference>
<organism evidence="10 11">
    <name type="scientific">Yaniella flava</name>
    <dbReference type="NCBI Taxonomy" id="287930"/>
    <lineage>
        <taxon>Bacteria</taxon>
        <taxon>Bacillati</taxon>
        <taxon>Actinomycetota</taxon>
        <taxon>Actinomycetes</taxon>
        <taxon>Micrococcales</taxon>
        <taxon>Micrococcaceae</taxon>
        <taxon>Yaniella</taxon>
    </lineage>
</organism>
<feature type="transmembrane region" description="Helical" evidence="7">
    <location>
        <begin position="148"/>
        <end position="174"/>
    </location>
</feature>
<keyword evidence="11" id="KW-1185">Reference proteome</keyword>
<feature type="region of interest" description="Disordered" evidence="8">
    <location>
        <begin position="1"/>
        <end position="34"/>
    </location>
</feature>
<feature type="transmembrane region" description="Helical" evidence="7">
    <location>
        <begin position="210"/>
        <end position="235"/>
    </location>
</feature>
<gene>
    <name evidence="10" type="ORF">GCM10009720_27440</name>
</gene>
<dbReference type="CDD" id="cd06261">
    <property type="entry name" value="TM_PBP2"/>
    <property type="match status" value="1"/>
</dbReference>
<evidence type="ECO:0000256" key="3">
    <source>
        <dbReference type="ARBA" id="ARBA00022475"/>
    </source>
</evidence>
<evidence type="ECO:0000256" key="4">
    <source>
        <dbReference type="ARBA" id="ARBA00022692"/>
    </source>
</evidence>
<accession>A0ABN2UW86</accession>
<feature type="transmembrane region" description="Helical" evidence="7">
    <location>
        <begin position="256"/>
        <end position="275"/>
    </location>
</feature>
<dbReference type="EMBL" id="BAAAMN010000058">
    <property type="protein sequence ID" value="GAA2045040.1"/>
    <property type="molecule type" value="Genomic_DNA"/>
</dbReference>